<dbReference type="STRING" id="888268.A0A1E5V2Q8"/>
<dbReference type="InterPro" id="IPR036396">
    <property type="entry name" value="Cyt_P450_sf"/>
</dbReference>
<dbReference type="GO" id="GO:0005506">
    <property type="term" value="F:iron ion binding"/>
    <property type="evidence" value="ECO:0007669"/>
    <property type="project" value="InterPro"/>
</dbReference>
<evidence type="ECO:0008006" key="9">
    <source>
        <dbReference type="Google" id="ProtNLM"/>
    </source>
</evidence>
<dbReference type="PANTHER" id="PTHR47944:SF4">
    <property type="entry name" value="OS09G0441700 PROTEIN"/>
    <property type="match status" value="1"/>
</dbReference>
<dbReference type="Proteomes" id="UP000095767">
    <property type="component" value="Unassembled WGS sequence"/>
</dbReference>
<dbReference type="PANTHER" id="PTHR47944">
    <property type="entry name" value="CYTOCHROME P450 98A9"/>
    <property type="match status" value="1"/>
</dbReference>
<reference evidence="7 8" key="1">
    <citation type="submission" date="2016-09" db="EMBL/GenBank/DDBJ databases">
        <title>The draft genome of Dichanthelium oligosanthes: A C3 panicoid grass species.</title>
        <authorList>
            <person name="Studer A.J."/>
            <person name="Schnable J.C."/>
            <person name="Brutnell T.P."/>
        </authorList>
    </citation>
    <scope>NUCLEOTIDE SEQUENCE [LARGE SCALE GENOMIC DNA]</scope>
    <source>
        <strain evidence="8">cv. Kellogg 1175</strain>
        <tissue evidence="7">Leaf</tissue>
    </source>
</reference>
<name>A0A1E5V2Q8_9POAL</name>
<dbReference type="SUPFAM" id="SSF48264">
    <property type="entry name" value="Cytochrome P450"/>
    <property type="match status" value="1"/>
</dbReference>
<dbReference type="AlphaFoldDB" id="A0A1E5V2Q8"/>
<sequence>MEHVRVEEVQATVRELMRAASSAAGHAMVLNDHLAMVSLSVISRMALGKKYVVEGGGSPVQPEEFRWMLHELFFLGGVLGIGDFIPWINWLDLQGYVKRMKKLPKMFDRFLDHVVDEHNERRR</sequence>
<comment type="caution">
    <text evidence="7">The sequence shown here is derived from an EMBL/GenBank/DDBJ whole genome shotgun (WGS) entry which is preliminary data.</text>
</comment>
<keyword evidence="5" id="KW-0408">Iron</keyword>
<evidence type="ECO:0000256" key="4">
    <source>
        <dbReference type="ARBA" id="ARBA00023002"/>
    </source>
</evidence>
<keyword evidence="4" id="KW-0560">Oxidoreductase</keyword>
<accession>A0A1E5V2Q8</accession>
<keyword evidence="2" id="KW-0349">Heme</keyword>
<evidence type="ECO:0000256" key="2">
    <source>
        <dbReference type="ARBA" id="ARBA00022617"/>
    </source>
</evidence>
<keyword evidence="8" id="KW-1185">Reference proteome</keyword>
<protein>
    <recommendedName>
        <fullName evidence="9">Cytochrome P450 71A1</fullName>
    </recommendedName>
</protein>
<dbReference type="GO" id="GO:0004497">
    <property type="term" value="F:monooxygenase activity"/>
    <property type="evidence" value="ECO:0007669"/>
    <property type="project" value="InterPro"/>
</dbReference>
<keyword evidence="3" id="KW-0479">Metal-binding</keyword>
<dbReference type="EMBL" id="LWDX02053754">
    <property type="protein sequence ID" value="OEL19401.1"/>
    <property type="molecule type" value="Genomic_DNA"/>
</dbReference>
<proteinExistence type="inferred from homology"/>
<evidence type="ECO:0000256" key="3">
    <source>
        <dbReference type="ARBA" id="ARBA00022723"/>
    </source>
</evidence>
<gene>
    <name evidence="7" type="ORF">BAE44_0019582</name>
</gene>
<evidence type="ECO:0000313" key="8">
    <source>
        <dbReference type="Proteomes" id="UP000095767"/>
    </source>
</evidence>
<evidence type="ECO:0000256" key="6">
    <source>
        <dbReference type="SAM" id="Phobius"/>
    </source>
</evidence>
<keyword evidence="6" id="KW-1133">Transmembrane helix</keyword>
<evidence type="ECO:0000256" key="1">
    <source>
        <dbReference type="ARBA" id="ARBA00010617"/>
    </source>
</evidence>
<comment type="similarity">
    <text evidence="1">Belongs to the cytochrome P450 family.</text>
</comment>
<dbReference type="OrthoDB" id="781319at2759"/>
<dbReference type="GO" id="GO:0020037">
    <property type="term" value="F:heme binding"/>
    <property type="evidence" value="ECO:0007669"/>
    <property type="project" value="InterPro"/>
</dbReference>
<evidence type="ECO:0000313" key="7">
    <source>
        <dbReference type="EMBL" id="OEL19401.1"/>
    </source>
</evidence>
<feature type="transmembrane region" description="Helical" evidence="6">
    <location>
        <begin position="72"/>
        <end position="91"/>
    </location>
</feature>
<dbReference type="Gene3D" id="1.10.630.10">
    <property type="entry name" value="Cytochrome P450"/>
    <property type="match status" value="1"/>
</dbReference>
<evidence type="ECO:0000256" key="5">
    <source>
        <dbReference type="ARBA" id="ARBA00023004"/>
    </source>
</evidence>
<keyword evidence="6" id="KW-0812">Transmembrane</keyword>
<organism evidence="7 8">
    <name type="scientific">Dichanthelium oligosanthes</name>
    <dbReference type="NCBI Taxonomy" id="888268"/>
    <lineage>
        <taxon>Eukaryota</taxon>
        <taxon>Viridiplantae</taxon>
        <taxon>Streptophyta</taxon>
        <taxon>Embryophyta</taxon>
        <taxon>Tracheophyta</taxon>
        <taxon>Spermatophyta</taxon>
        <taxon>Magnoliopsida</taxon>
        <taxon>Liliopsida</taxon>
        <taxon>Poales</taxon>
        <taxon>Poaceae</taxon>
        <taxon>PACMAD clade</taxon>
        <taxon>Panicoideae</taxon>
        <taxon>Panicodae</taxon>
        <taxon>Paniceae</taxon>
        <taxon>Dichantheliinae</taxon>
        <taxon>Dichanthelium</taxon>
    </lineage>
</organism>
<dbReference type="GO" id="GO:0016705">
    <property type="term" value="F:oxidoreductase activity, acting on paired donors, with incorporation or reduction of molecular oxygen"/>
    <property type="evidence" value="ECO:0007669"/>
    <property type="project" value="InterPro"/>
</dbReference>
<keyword evidence="6" id="KW-0472">Membrane</keyword>